<evidence type="ECO:0000259" key="6">
    <source>
        <dbReference type="PROSITE" id="PS50268"/>
    </source>
</evidence>
<evidence type="ECO:0000256" key="1">
    <source>
        <dbReference type="ARBA" id="ARBA00004370"/>
    </source>
</evidence>
<dbReference type="EMBL" id="JARKIK010000028">
    <property type="protein sequence ID" value="KAK8742321.1"/>
    <property type="molecule type" value="Genomic_DNA"/>
</dbReference>
<name>A0AAW0XR91_CHEQU</name>
<accession>A0AAW0XR91</accession>
<dbReference type="SMART" id="SM00112">
    <property type="entry name" value="CA"/>
    <property type="match status" value="1"/>
</dbReference>
<evidence type="ECO:0000256" key="5">
    <source>
        <dbReference type="PROSITE-ProRule" id="PRU00043"/>
    </source>
</evidence>
<dbReference type="GO" id="GO:0007156">
    <property type="term" value="P:homophilic cell adhesion via plasma membrane adhesion molecules"/>
    <property type="evidence" value="ECO:0007669"/>
    <property type="project" value="InterPro"/>
</dbReference>
<comment type="subcellular location">
    <subcellularLocation>
        <location evidence="1">Membrane</location>
    </subcellularLocation>
</comment>
<keyword evidence="4" id="KW-0472">Membrane</keyword>
<dbReference type="GO" id="GO:0008013">
    <property type="term" value="F:beta-catenin binding"/>
    <property type="evidence" value="ECO:0007669"/>
    <property type="project" value="TreeGrafter"/>
</dbReference>
<evidence type="ECO:0000256" key="4">
    <source>
        <dbReference type="ARBA" id="ARBA00023136"/>
    </source>
</evidence>
<dbReference type="PRINTS" id="PR00205">
    <property type="entry name" value="CADHERIN"/>
</dbReference>
<dbReference type="PROSITE" id="PS00232">
    <property type="entry name" value="CADHERIN_1"/>
    <property type="match status" value="1"/>
</dbReference>
<dbReference type="Pfam" id="PF00028">
    <property type="entry name" value="Cadherin"/>
    <property type="match status" value="1"/>
</dbReference>
<feature type="non-terminal residue" evidence="7">
    <location>
        <position position="161"/>
    </location>
</feature>
<dbReference type="GO" id="GO:0045296">
    <property type="term" value="F:cadherin binding"/>
    <property type="evidence" value="ECO:0007669"/>
    <property type="project" value="TreeGrafter"/>
</dbReference>
<proteinExistence type="predicted"/>
<organism evidence="7 8">
    <name type="scientific">Cherax quadricarinatus</name>
    <name type="common">Australian red claw crayfish</name>
    <dbReference type="NCBI Taxonomy" id="27406"/>
    <lineage>
        <taxon>Eukaryota</taxon>
        <taxon>Metazoa</taxon>
        <taxon>Ecdysozoa</taxon>
        <taxon>Arthropoda</taxon>
        <taxon>Crustacea</taxon>
        <taxon>Multicrustacea</taxon>
        <taxon>Malacostraca</taxon>
        <taxon>Eumalacostraca</taxon>
        <taxon>Eucarida</taxon>
        <taxon>Decapoda</taxon>
        <taxon>Pleocyemata</taxon>
        <taxon>Astacidea</taxon>
        <taxon>Parastacoidea</taxon>
        <taxon>Parastacidae</taxon>
        <taxon>Cherax</taxon>
    </lineage>
</organism>
<reference evidence="7 8" key="1">
    <citation type="journal article" date="2024" name="BMC Genomics">
        <title>Genome assembly of redclaw crayfish (Cherax quadricarinatus) provides insights into its immune adaptation and hypoxia tolerance.</title>
        <authorList>
            <person name="Liu Z."/>
            <person name="Zheng J."/>
            <person name="Li H."/>
            <person name="Fang K."/>
            <person name="Wang S."/>
            <person name="He J."/>
            <person name="Zhou D."/>
            <person name="Weng S."/>
            <person name="Chi M."/>
            <person name="Gu Z."/>
            <person name="He J."/>
            <person name="Li F."/>
            <person name="Wang M."/>
        </authorList>
    </citation>
    <scope>NUCLEOTIDE SEQUENCE [LARGE SCALE GENOMIC DNA]</scope>
    <source>
        <strain evidence="7">ZL_2023a</strain>
    </source>
</reference>
<dbReference type="GO" id="GO:0016342">
    <property type="term" value="C:catenin complex"/>
    <property type="evidence" value="ECO:0007669"/>
    <property type="project" value="TreeGrafter"/>
</dbReference>
<evidence type="ECO:0000313" key="8">
    <source>
        <dbReference type="Proteomes" id="UP001445076"/>
    </source>
</evidence>
<dbReference type="GO" id="GO:0016477">
    <property type="term" value="P:cell migration"/>
    <property type="evidence" value="ECO:0007669"/>
    <property type="project" value="TreeGrafter"/>
</dbReference>
<protein>
    <recommendedName>
        <fullName evidence="6">Cadherin domain-containing protein</fullName>
    </recommendedName>
</protein>
<feature type="domain" description="Cadherin" evidence="6">
    <location>
        <begin position="1"/>
        <end position="91"/>
    </location>
</feature>
<gene>
    <name evidence="7" type="ORF">OTU49_001802</name>
</gene>
<keyword evidence="2" id="KW-0677">Repeat</keyword>
<feature type="non-terminal residue" evidence="7">
    <location>
        <position position="1"/>
    </location>
</feature>
<dbReference type="PANTHER" id="PTHR24027:SF438">
    <property type="entry name" value="CADHERIN 23"/>
    <property type="match status" value="1"/>
</dbReference>
<sequence length="161" mass="17782">VAAWDADDITEGTNARITYSIAKNVVYEPTGEAIFSVDPDTGLIRTAICCLDRETTPEYEIQVVAVDGGGLKGTGVVVIRLVDVNDNSPRLERSLWEVETEETWGSEPPHNSTILHISVTDTDTSNYFFYRVVEASGWGWEHFSIRTVGSEGHIFATQTLD</sequence>
<evidence type="ECO:0000313" key="7">
    <source>
        <dbReference type="EMBL" id="KAK8742321.1"/>
    </source>
</evidence>
<dbReference type="CDD" id="cd11304">
    <property type="entry name" value="Cadherin_repeat"/>
    <property type="match status" value="1"/>
</dbReference>
<dbReference type="PROSITE" id="PS50268">
    <property type="entry name" value="CADHERIN_2"/>
    <property type="match status" value="1"/>
</dbReference>
<comment type="caution">
    <text evidence="7">The sequence shown here is derived from an EMBL/GenBank/DDBJ whole genome shotgun (WGS) entry which is preliminary data.</text>
</comment>
<dbReference type="AlphaFoldDB" id="A0AAW0XR91"/>
<evidence type="ECO:0000256" key="3">
    <source>
        <dbReference type="ARBA" id="ARBA00022837"/>
    </source>
</evidence>
<evidence type="ECO:0000256" key="2">
    <source>
        <dbReference type="ARBA" id="ARBA00022737"/>
    </source>
</evidence>
<keyword evidence="8" id="KW-1185">Reference proteome</keyword>
<dbReference type="PANTHER" id="PTHR24027">
    <property type="entry name" value="CADHERIN-23"/>
    <property type="match status" value="1"/>
</dbReference>
<dbReference type="SUPFAM" id="SSF49313">
    <property type="entry name" value="Cadherin-like"/>
    <property type="match status" value="2"/>
</dbReference>
<dbReference type="InterPro" id="IPR020894">
    <property type="entry name" value="Cadherin_CS"/>
</dbReference>
<dbReference type="InterPro" id="IPR015919">
    <property type="entry name" value="Cadherin-like_sf"/>
</dbReference>
<keyword evidence="3 5" id="KW-0106">Calcium</keyword>
<dbReference type="GO" id="GO:0031175">
    <property type="term" value="P:neuron projection development"/>
    <property type="evidence" value="ECO:0007669"/>
    <property type="project" value="TreeGrafter"/>
</dbReference>
<dbReference type="InterPro" id="IPR002126">
    <property type="entry name" value="Cadherin-like_dom"/>
</dbReference>
<dbReference type="GO" id="GO:0005509">
    <property type="term" value="F:calcium ion binding"/>
    <property type="evidence" value="ECO:0007669"/>
    <property type="project" value="UniProtKB-UniRule"/>
</dbReference>
<dbReference type="InterPro" id="IPR039808">
    <property type="entry name" value="Cadherin"/>
</dbReference>
<dbReference type="Proteomes" id="UP001445076">
    <property type="component" value="Unassembled WGS sequence"/>
</dbReference>
<dbReference type="Gene3D" id="2.60.40.60">
    <property type="entry name" value="Cadherins"/>
    <property type="match status" value="2"/>
</dbReference>